<dbReference type="Gene3D" id="1.10.510.10">
    <property type="entry name" value="Transferase(Phosphotransferase) domain 1"/>
    <property type="match status" value="1"/>
</dbReference>
<dbReference type="EC" id="2.7.11.1" evidence="2"/>
<accession>A0A8C0VNU4</accession>
<dbReference type="GO" id="GO:0007346">
    <property type="term" value="P:regulation of mitotic cell cycle"/>
    <property type="evidence" value="ECO:0007669"/>
    <property type="project" value="TreeGrafter"/>
</dbReference>
<evidence type="ECO:0000313" key="12">
    <source>
        <dbReference type="Ensembl" id="ENSCCEP00000025909.1"/>
    </source>
</evidence>
<proteinExistence type="inferred from homology"/>
<keyword evidence="4" id="KW-0808">Transferase</keyword>
<dbReference type="GO" id="GO:0005737">
    <property type="term" value="C:cytoplasm"/>
    <property type="evidence" value="ECO:0007669"/>
    <property type="project" value="TreeGrafter"/>
</dbReference>
<evidence type="ECO:0000256" key="6">
    <source>
        <dbReference type="ARBA" id="ARBA00022777"/>
    </source>
</evidence>
<dbReference type="Gene3D" id="3.30.200.20">
    <property type="entry name" value="Phosphorylase Kinase, domain 1"/>
    <property type="match status" value="1"/>
</dbReference>
<dbReference type="Ensembl" id="ENSCCET00000038668.1">
    <property type="protein sequence ID" value="ENSCCEP00000025909.1"/>
    <property type="gene ID" value="ENSCCEG00000022879.1"/>
</dbReference>
<evidence type="ECO:0000256" key="2">
    <source>
        <dbReference type="ARBA" id="ARBA00012513"/>
    </source>
</evidence>
<dbReference type="InterPro" id="IPR000719">
    <property type="entry name" value="Prot_kinase_dom"/>
</dbReference>
<dbReference type="GO" id="GO:0004674">
    <property type="term" value="F:protein serine/threonine kinase activity"/>
    <property type="evidence" value="ECO:0007669"/>
    <property type="project" value="UniProtKB-KW"/>
</dbReference>
<protein>
    <recommendedName>
        <fullName evidence="2">non-specific serine/threonine protein kinase</fullName>
        <ecNumber evidence="2">2.7.11.1</ecNumber>
    </recommendedName>
</protein>
<dbReference type="SMART" id="SM00220">
    <property type="entry name" value="S_TKc"/>
    <property type="match status" value="1"/>
</dbReference>
<evidence type="ECO:0000256" key="9">
    <source>
        <dbReference type="ARBA" id="ARBA00048679"/>
    </source>
</evidence>
<dbReference type="PANTHER" id="PTHR22984">
    <property type="entry name" value="SERINE/THREONINE-PROTEIN KINASE PIM"/>
    <property type="match status" value="1"/>
</dbReference>
<name>A0A8C0VNU4_CYACU</name>
<dbReference type="Proteomes" id="UP000694410">
    <property type="component" value="Unplaced"/>
</dbReference>
<feature type="compositionally biased region" description="Basic and acidic residues" evidence="10">
    <location>
        <begin position="38"/>
        <end position="49"/>
    </location>
</feature>
<dbReference type="InterPro" id="IPR051138">
    <property type="entry name" value="PIM_Ser/Thr_kinase"/>
</dbReference>
<evidence type="ECO:0000256" key="5">
    <source>
        <dbReference type="ARBA" id="ARBA00022741"/>
    </source>
</evidence>
<comment type="catalytic activity">
    <reaction evidence="9">
        <text>L-seryl-[protein] + ATP = O-phospho-L-seryl-[protein] + ADP + H(+)</text>
        <dbReference type="Rhea" id="RHEA:17989"/>
        <dbReference type="Rhea" id="RHEA-COMP:9863"/>
        <dbReference type="Rhea" id="RHEA-COMP:11604"/>
        <dbReference type="ChEBI" id="CHEBI:15378"/>
        <dbReference type="ChEBI" id="CHEBI:29999"/>
        <dbReference type="ChEBI" id="CHEBI:30616"/>
        <dbReference type="ChEBI" id="CHEBI:83421"/>
        <dbReference type="ChEBI" id="CHEBI:456216"/>
        <dbReference type="EC" id="2.7.11.1"/>
    </reaction>
</comment>
<dbReference type="GO" id="GO:0005524">
    <property type="term" value="F:ATP binding"/>
    <property type="evidence" value="ECO:0007669"/>
    <property type="project" value="UniProtKB-KW"/>
</dbReference>
<dbReference type="GO" id="GO:0043066">
    <property type="term" value="P:negative regulation of apoptotic process"/>
    <property type="evidence" value="ECO:0007669"/>
    <property type="project" value="TreeGrafter"/>
</dbReference>
<evidence type="ECO:0000256" key="8">
    <source>
        <dbReference type="ARBA" id="ARBA00047899"/>
    </source>
</evidence>
<sequence>MNALSGASGTERAVASREKAGAEGGTWPGAAGVGSASEAEHRGPGDAKQRRWVQARGTFQSPPWAGGVPSSGEDAQGGTGASRAGELQPRGSIGPCDGGIVSSSQPDGTCVPLEVVLMKKVGFGCHRIIRLLDWFELPDSFVLVLERPEKSRDLLRVLVEQEFLSEEAARWLFWQVLEAVWHCTACGVLHRDIKPENLLVNPETGELKLIDFGCGTFLQERAYTEFAGEPRARALCGSCLRCEVNRNVSRLHLAVATGFAVAGRNQAVKSPLLWKNAQTEARCPSDGFLRKLSAEAI</sequence>
<dbReference type="PROSITE" id="PS00108">
    <property type="entry name" value="PROTEIN_KINASE_ST"/>
    <property type="match status" value="1"/>
</dbReference>
<feature type="domain" description="Protein kinase" evidence="11">
    <location>
        <begin position="22"/>
        <end position="297"/>
    </location>
</feature>
<comment type="similarity">
    <text evidence="1">Belongs to the protein kinase superfamily. CAMK Ser/Thr protein kinase family. PIM subfamily.</text>
</comment>
<evidence type="ECO:0000256" key="3">
    <source>
        <dbReference type="ARBA" id="ARBA00022527"/>
    </source>
</evidence>
<evidence type="ECO:0000256" key="7">
    <source>
        <dbReference type="ARBA" id="ARBA00022840"/>
    </source>
</evidence>
<feature type="region of interest" description="Disordered" evidence="10">
    <location>
        <begin position="1"/>
        <end position="89"/>
    </location>
</feature>
<evidence type="ECO:0000256" key="1">
    <source>
        <dbReference type="ARBA" id="ARBA00005505"/>
    </source>
</evidence>
<dbReference type="AlphaFoldDB" id="A0A8C0VNU4"/>
<keyword evidence="7" id="KW-0067">ATP-binding</keyword>
<dbReference type="SUPFAM" id="SSF56112">
    <property type="entry name" value="Protein kinase-like (PK-like)"/>
    <property type="match status" value="1"/>
</dbReference>
<keyword evidence="3" id="KW-0723">Serine/threonine-protein kinase</keyword>
<dbReference type="InterPro" id="IPR008271">
    <property type="entry name" value="Ser/Thr_kinase_AS"/>
</dbReference>
<dbReference type="InterPro" id="IPR011009">
    <property type="entry name" value="Kinase-like_dom_sf"/>
</dbReference>
<keyword evidence="5" id="KW-0547">Nucleotide-binding</keyword>
<reference evidence="12" key="2">
    <citation type="submission" date="2025-09" db="UniProtKB">
        <authorList>
            <consortium name="Ensembl"/>
        </authorList>
    </citation>
    <scope>IDENTIFICATION</scope>
</reference>
<evidence type="ECO:0000313" key="13">
    <source>
        <dbReference type="Proteomes" id="UP000694410"/>
    </source>
</evidence>
<dbReference type="PANTHER" id="PTHR22984:SF11">
    <property type="entry name" value="AURORA KINASE-RELATED"/>
    <property type="match status" value="1"/>
</dbReference>
<reference evidence="12" key="1">
    <citation type="submission" date="2025-08" db="UniProtKB">
        <authorList>
            <consortium name="Ensembl"/>
        </authorList>
    </citation>
    <scope>IDENTIFICATION</scope>
</reference>
<evidence type="ECO:0000256" key="4">
    <source>
        <dbReference type="ARBA" id="ARBA00022679"/>
    </source>
</evidence>
<organism evidence="12 13">
    <name type="scientific">Cyanistes caeruleus</name>
    <name type="common">Eurasian blue tit</name>
    <name type="synonym">Parus caeruleus</name>
    <dbReference type="NCBI Taxonomy" id="156563"/>
    <lineage>
        <taxon>Eukaryota</taxon>
        <taxon>Metazoa</taxon>
        <taxon>Chordata</taxon>
        <taxon>Craniata</taxon>
        <taxon>Vertebrata</taxon>
        <taxon>Euteleostomi</taxon>
        <taxon>Archelosauria</taxon>
        <taxon>Archosauria</taxon>
        <taxon>Dinosauria</taxon>
        <taxon>Saurischia</taxon>
        <taxon>Theropoda</taxon>
        <taxon>Coelurosauria</taxon>
        <taxon>Aves</taxon>
        <taxon>Neognathae</taxon>
        <taxon>Neoaves</taxon>
        <taxon>Telluraves</taxon>
        <taxon>Australaves</taxon>
        <taxon>Passeriformes</taxon>
        <taxon>Paridae</taxon>
        <taxon>Cyanistes</taxon>
    </lineage>
</organism>
<dbReference type="Pfam" id="PF00069">
    <property type="entry name" value="Pkinase"/>
    <property type="match status" value="1"/>
</dbReference>
<keyword evidence="6" id="KW-0418">Kinase</keyword>
<comment type="catalytic activity">
    <reaction evidence="8">
        <text>L-threonyl-[protein] + ATP = O-phospho-L-threonyl-[protein] + ADP + H(+)</text>
        <dbReference type="Rhea" id="RHEA:46608"/>
        <dbReference type="Rhea" id="RHEA-COMP:11060"/>
        <dbReference type="Rhea" id="RHEA-COMP:11605"/>
        <dbReference type="ChEBI" id="CHEBI:15378"/>
        <dbReference type="ChEBI" id="CHEBI:30013"/>
        <dbReference type="ChEBI" id="CHEBI:30616"/>
        <dbReference type="ChEBI" id="CHEBI:61977"/>
        <dbReference type="ChEBI" id="CHEBI:456216"/>
        <dbReference type="EC" id="2.7.11.1"/>
    </reaction>
</comment>
<keyword evidence="13" id="KW-1185">Reference proteome</keyword>
<evidence type="ECO:0000256" key="10">
    <source>
        <dbReference type="SAM" id="MobiDB-lite"/>
    </source>
</evidence>
<evidence type="ECO:0000259" key="11">
    <source>
        <dbReference type="PROSITE" id="PS50011"/>
    </source>
</evidence>
<dbReference type="PROSITE" id="PS50011">
    <property type="entry name" value="PROTEIN_KINASE_DOM"/>
    <property type="match status" value="1"/>
</dbReference>